<gene>
    <name evidence="2" type="ORF">NEF87_002945</name>
</gene>
<dbReference type="CDD" id="cd02440">
    <property type="entry name" value="AdoMet_MTases"/>
    <property type="match status" value="1"/>
</dbReference>
<keyword evidence="3" id="KW-1185">Reference proteome</keyword>
<dbReference type="Proteomes" id="UP001208689">
    <property type="component" value="Chromosome"/>
</dbReference>
<keyword evidence="2" id="KW-0489">Methyltransferase</keyword>
<sequence length="262" mass="29870">MYAMNPKESNWQEPSKWEEIAAEWISFNESGKNIHRDFLNLPRFVEALPSLEIGMKGLEVGCGEGMLARKILTDGINLDACDISPVMINHARKKESQESHHITYFVENAEHLSFPENSYDFILAFMCLMDMDHPEKAIQEAYRVLKPGGFFQFSIVHPCFASSSHRKHVRDANGVSKAIEIGNYTSEGKVVVNWNNGSLKGTQTFHNHKMLTTWMMYGINAGFILEFLDEPFANSEILQKCEHLVHTISVPDNLIVRLRKPL</sequence>
<reference evidence="2" key="1">
    <citation type="submission" date="2022-09" db="EMBL/GenBank/DDBJ databases">
        <title>Actin cytoskeleton and complex cell architecture in an #Asgard archaeon.</title>
        <authorList>
            <person name="Ponce Toledo R.I."/>
            <person name="Schleper C."/>
            <person name="Rodrigues Oliveira T."/>
            <person name="Wollweber F."/>
            <person name="Xu J."/>
            <person name="Rittmann S."/>
            <person name="Klingl A."/>
            <person name="Pilhofer M."/>
        </authorList>
    </citation>
    <scope>NUCLEOTIDE SEQUENCE</scope>
    <source>
        <strain evidence="2">B-35</strain>
    </source>
</reference>
<keyword evidence="2" id="KW-0808">Transferase</keyword>
<dbReference type="PANTHER" id="PTHR43591">
    <property type="entry name" value="METHYLTRANSFERASE"/>
    <property type="match status" value="1"/>
</dbReference>
<dbReference type="GO" id="GO:0043770">
    <property type="term" value="F:demethylmenaquinone methyltransferase activity"/>
    <property type="evidence" value="ECO:0007669"/>
    <property type="project" value="UniProtKB-EC"/>
</dbReference>
<dbReference type="InterPro" id="IPR013216">
    <property type="entry name" value="Methyltransf_11"/>
</dbReference>
<dbReference type="SUPFAM" id="SSF53335">
    <property type="entry name" value="S-adenosyl-L-methionine-dependent methyltransferases"/>
    <property type="match status" value="1"/>
</dbReference>
<dbReference type="EMBL" id="CP104013">
    <property type="protein sequence ID" value="UYP46660.1"/>
    <property type="molecule type" value="Genomic_DNA"/>
</dbReference>
<feature type="domain" description="Methyltransferase type 11" evidence="1">
    <location>
        <begin position="58"/>
        <end position="151"/>
    </location>
</feature>
<accession>A0ABY6HT20</accession>
<evidence type="ECO:0000259" key="1">
    <source>
        <dbReference type="Pfam" id="PF08241"/>
    </source>
</evidence>
<dbReference type="Gene3D" id="3.40.50.150">
    <property type="entry name" value="Vaccinia Virus protein VP39"/>
    <property type="match status" value="1"/>
</dbReference>
<name>A0ABY6HT20_9ARCH</name>
<protein>
    <submittedName>
        <fullName evidence="2">2-methoxy-6-polyprenyl-1,4-benzoquinol methylase, mitochondrial</fullName>
        <ecNumber evidence="2">2.1.1.163</ecNumber>
    </submittedName>
</protein>
<dbReference type="GO" id="GO:0032259">
    <property type="term" value="P:methylation"/>
    <property type="evidence" value="ECO:0007669"/>
    <property type="project" value="UniProtKB-KW"/>
</dbReference>
<evidence type="ECO:0000313" key="3">
    <source>
        <dbReference type="Proteomes" id="UP001208689"/>
    </source>
</evidence>
<evidence type="ECO:0000313" key="2">
    <source>
        <dbReference type="EMBL" id="UYP46660.1"/>
    </source>
</evidence>
<proteinExistence type="predicted"/>
<dbReference type="InterPro" id="IPR029063">
    <property type="entry name" value="SAM-dependent_MTases_sf"/>
</dbReference>
<dbReference type="EC" id="2.1.1.163" evidence="2"/>
<organism evidence="2 3">
    <name type="scientific">Candidatus Lokiarchaeum ossiferum</name>
    <dbReference type="NCBI Taxonomy" id="2951803"/>
    <lineage>
        <taxon>Archaea</taxon>
        <taxon>Promethearchaeati</taxon>
        <taxon>Promethearchaeota</taxon>
        <taxon>Promethearchaeia</taxon>
        <taxon>Promethearchaeales</taxon>
        <taxon>Promethearchaeaceae</taxon>
        <taxon>Candidatus Lokiarchaeum</taxon>
    </lineage>
</organism>
<dbReference type="Pfam" id="PF08241">
    <property type="entry name" value="Methyltransf_11"/>
    <property type="match status" value="1"/>
</dbReference>